<dbReference type="Pfam" id="PF19336">
    <property type="entry name" value="DUF5921"/>
    <property type="match status" value="1"/>
</dbReference>
<dbReference type="InterPro" id="IPR045803">
    <property type="entry name" value="DUF5921"/>
</dbReference>
<evidence type="ECO:0000313" key="6">
    <source>
        <dbReference type="Proteomes" id="UP000694389"/>
    </source>
</evidence>
<dbReference type="PANTHER" id="PTHR15496">
    <property type="entry name" value="GENERAL TRANSCRIPTION FACTOR 3C POLYPEPTIDE 4 FAMILY"/>
    <property type="match status" value="1"/>
</dbReference>
<dbReference type="SUPFAM" id="SSF50978">
    <property type="entry name" value="WD40 repeat-like"/>
    <property type="match status" value="1"/>
</dbReference>
<feature type="domain" description="DUF5921" evidence="4">
    <location>
        <begin position="690"/>
        <end position="767"/>
    </location>
</feature>
<organism evidence="5 6">
    <name type="scientific">Dicentrarchus labrax</name>
    <name type="common">European seabass</name>
    <name type="synonym">Morone labrax</name>
    <dbReference type="NCBI Taxonomy" id="13489"/>
    <lineage>
        <taxon>Eukaryota</taxon>
        <taxon>Metazoa</taxon>
        <taxon>Chordata</taxon>
        <taxon>Craniata</taxon>
        <taxon>Vertebrata</taxon>
        <taxon>Euteleostomi</taxon>
        <taxon>Actinopterygii</taxon>
        <taxon>Neopterygii</taxon>
        <taxon>Teleostei</taxon>
        <taxon>Neoteleostei</taxon>
        <taxon>Acanthomorphata</taxon>
        <taxon>Eupercaria</taxon>
        <taxon>Moronidae</taxon>
        <taxon>Dicentrarchus</taxon>
    </lineage>
</organism>
<sequence length="966" mass="108399">MPGQGSTSKECVACRAIINVACKTCKICKAGQPHKLRLKKKLAKFDEKRESWVQTNKKNRTVSHIQDEANILLEKLQALGVRAMLFTAKPGKKQNTWVSEVLAPRCHLSANATACVDRMKDLYGFIVHDWVPQDATGPLDEPSSAPVQPPVGPVAPPDPQQTPVSLEKDDIAEEGCPAPSAVLQWKRKENMAAASPSDSVASLPRNVVIKTEPEAEDGPLFGPEDVPVKREPVVQLMAPVSGLQPLAWSQDHRLAVCTTSSLALMELVCDVHSNKQDLTLHRTSIPIPTESYKLRVGPAAELAQAMEKFSTHPDPAVRQVFLADRVMNPSVGVHKGIKYASWSPLGCDSSGRCLLACLTLDHRLTIHNSHKRLEWNMLVDLTKKYSERLKERGYAKKDNKPPQENLLDFDELQRRFRMQTPLRMEWSSVYTIKQVQPDNACKDMEMVLLAVLMENGDLVLWKFVLPFTNGADVMFYDIVESGVTRPSDLAWWEYESADRRMSGLIVGSEVGPVKIMPVSLSGVKGYFTLRHPVILWKECDEIAVENIKCVPMIHPIQKSKCSLIVASRGCYVFWCLLMISPAGLNVHNSHVAGLHSLPVVSLAVSQHGVAVYTCSIDGWIKKLTPTFTENTLIFKQEDMSRPENITGRRIHGIAVSHNGAYIALASTQGMVGGYHPINRTYQVHFVTLKTPEMAAALLLKSPTQNLYKLADLLDLVRWQILKNKCIPASLLEELDQKIQEVDSPYLWRFKLFLVRMLYQSLQTPPTDHCWKPTHKESKVFVRDEEEEDGQDEEDAAQVDGEPGGVKQEASQEEQMAEVQAWINAVETHLMRENIKKVLGVVYLNTWIAQNTSIPTCGLVDYLSRDPNDRASEVLIGHIKKKMNKQTFSERCSLCQEVLPFSDHKQAICKNGHMWLRCVLSYQACQTLTFRRCLLLDSIARLPEPEDPEWIKKILQAPCTLCDSPMI</sequence>
<evidence type="ECO:0000313" key="5">
    <source>
        <dbReference type="Ensembl" id="ENSDLAP00005072955.1"/>
    </source>
</evidence>
<feature type="region of interest" description="Disordered" evidence="1">
    <location>
        <begin position="781"/>
        <end position="809"/>
    </location>
</feature>
<dbReference type="PANTHER" id="PTHR15496:SF2">
    <property type="entry name" value="GENERAL TRANSCRIPTION FACTOR 3C POLYPEPTIDE 4"/>
    <property type="match status" value="1"/>
</dbReference>
<feature type="domain" description="Transcription factor IIIC 90kDa subunit N-terminal" evidence="2">
    <location>
        <begin position="248"/>
        <end position="689"/>
    </location>
</feature>
<dbReference type="InterPro" id="IPR024764">
    <property type="entry name" value="TFIIIC_Znf"/>
</dbReference>
<dbReference type="Proteomes" id="UP000694389">
    <property type="component" value="Unassembled WGS sequence"/>
</dbReference>
<dbReference type="AlphaFoldDB" id="A0A8P4G4F8"/>
<evidence type="ECO:0000256" key="1">
    <source>
        <dbReference type="SAM" id="MobiDB-lite"/>
    </source>
</evidence>
<keyword evidence="6" id="KW-1185">Reference proteome</keyword>
<evidence type="ECO:0000259" key="3">
    <source>
        <dbReference type="Pfam" id="PF12660"/>
    </source>
</evidence>
<feature type="compositionally biased region" description="Acidic residues" evidence="1">
    <location>
        <begin position="783"/>
        <end position="796"/>
    </location>
</feature>
<evidence type="ECO:0000259" key="2">
    <source>
        <dbReference type="Pfam" id="PF12657"/>
    </source>
</evidence>
<dbReference type="InterPro" id="IPR036322">
    <property type="entry name" value="WD40_repeat_dom_sf"/>
</dbReference>
<protein>
    <submittedName>
        <fullName evidence="5">General transcription factor IIIC, polypeptide 4</fullName>
    </submittedName>
</protein>
<evidence type="ECO:0000259" key="4">
    <source>
        <dbReference type="Pfam" id="PF19336"/>
    </source>
</evidence>
<dbReference type="Pfam" id="PF12660">
    <property type="entry name" value="zf-TFIIIC"/>
    <property type="match status" value="1"/>
</dbReference>
<feature type="domain" description="Transcription factor IIIC putative zinc-finger" evidence="3">
    <location>
        <begin position="882"/>
        <end position="934"/>
    </location>
</feature>
<feature type="compositionally biased region" description="Pro residues" evidence="1">
    <location>
        <begin position="147"/>
        <end position="160"/>
    </location>
</feature>
<reference evidence="5" key="1">
    <citation type="submission" date="2025-08" db="UniProtKB">
        <authorList>
            <consortium name="Ensembl"/>
        </authorList>
    </citation>
    <scope>IDENTIFICATION</scope>
</reference>
<dbReference type="InterPro" id="IPR024761">
    <property type="entry name" value="TFIIIC_delta_N"/>
</dbReference>
<dbReference type="InterPro" id="IPR044230">
    <property type="entry name" value="GTF3C4"/>
</dbReference>
<dbReference type="Ensembl" id="ENSDLAT00005070456.1">
    <property type="protein sequence ID" value="ENSDLAP00005072955.1"/>
    <property type="gene ID" value="ENSDLAG00005029334.1"/>
</dbReference>
<dbReference type="GO" id="GO:0004402">
    <property type="term" value="F:histone acetyltransferase activity"/>
    <property type="evidence" value="ECO:0007669"/>
    <property type="project" value="InterPro"/>
</dbReference>
<dbReference type="GO" id="GO:0000127">
    <property type="term" value="C:transcription factor TFIIIC complex"/>
    <property type="evidence" value="ECO:0007669"/>
    <property type="project" value="InterPro"/>
</dbReference>
<dbReference type="GO" id="GO:0006384">
    <property type="term" value="P:transcription initiation at RNA polymerase III promoter"/>
    <property type="evidence" value="ECO:0007669"/>
    <property type="project" value="InterPro"/>
</dbReference>
<reference evidence="5" key="2">
    <citation type="submission" date="2025-09" db="UniProtKB">
        <authorList>
            <consortium name="Ensembl"/>
        </authorList>
    </citation>
    <scope>IDENTIFICATION</scope>
</reference>
<dbReference type="GeneTree" id="ENSGT00390000011873"/>
<proteinExistence type="predicted"/>
<name>A0A8P4G4F8_DICLA</name>
<dbReference type="Pfam" id="PF12657">
    <property type="entry name" value="TFIIIC_delta"/>
    <property type="match status" value="1"/>
</dbReference>
<feature type="region of interest" description="Disordered" evidence="1">
    <location>
        <begin position="136"/>
        <end position="173"/>
    </location>
</feature>
<accession>A0A8P4G4F8</accession>